<comment type="caution">
    <text evidence="5">The sequence shown here is derived from an EMBL/GenBank/DDBJ whole genome shotgun (WGS) entry which is preliminary data.</text>
</comment>
<evidence type="ECO:0000313" key="5">
    <source>
        <dbReference type="EMBL" id="CAE6444856.1"/>
    </source>
</evidence>
<name>A0A8H3B0B3_9AGAM</name>
<dbReference type="GO" id="GO:0042626">
    <property type="term" value="F:ATPase-coupled transmembrane transporter activity"/>
    <property type="evidence" value="ECO:0007669"/>
    <property type="project" value="TreeGrafter"/>
</dbReference>
<accession>A0A8H3B0B3</accession>
<sequence>FALKNINLNRIDITSIGLEDLRSKLTLIPQDAVLFKGSIRDNLDPFKDYTDAECIEALKRVHLPVESEESQTAELSDTGLNASSGGHSETGSLKTKAGVPKLVTLNLETAVSEGGNNFSHGQRQLLSMARALLRKSNVIVTDESTASVDFETDAKIQATVREEFKQSMLITIAHRLRTVTDNDRILVLDAGRVVEFDTPEELLNNPNGVFHGMCKRSGDYEHLLNVLKLSPK</sequence>
<dbReference type="GO" id="GO:0005524">
    <property type="term" value="F:ATP binding"/>
    <property type="evidence" value="ECO:0007669"/>
    <property type="project" value="UniProtKB-KW"/>
</dbReference>
<evidence type="ECO:0000256" key="1">
    <source>
        <dbReference type="ARBA" id="ARBA00022741"/>
    </source>
</evidence>
<feature type="compositionally biased region" description="Polar residues" evidence="3">
    <location>
        <begin position="72"/>
        <end position="93"/>
    </location>
</feature>
<dbReference type="InterPro" id="IPR027417">
    <property type="entry name" value="P-loop_NTPase"/>
</dbReference>
<dbReference type="PANTHER" id="PTHR24223:SF415">
    <property type="entry name" value="FI20190P1"/>
    <property type="match status" value="1"/>
</dbReference>
<dbReference type="FunFam" id="3.40.50.300:FF:003492">
    <property type="entry name" value="AGAP012735-PA"/>
    <property type="match status" value="1"/>
</dbReference>
<keyword evidence="2" id="KW-0067">ATP-binding</keyword>
<dbReference type="PROSITE" id="PS50893">
    <property type="entry name" value="ABC_TRANSPORTER_2"/>
    <property type="match status" value="1"/>
</dbReference>
<evidence type="ECO:0000256" key="3">
    <source>
        <dbReference type="SAM" id="MobiDB-lite"/>
    </source>
</evidence>
<proteinExistence type="predicted"/>
<dbReference type="GO" id="GO:0016020">
    <property type="term" value="C:membrane"/>
    <property type="evidence" value="ECO:0007669"/>
    <property type="project" value="TreeGrafter"/>
</dbReference>
<reference evidence="5" key="1">
    <citation type="submission" date="2021-01" db="EMBL/GenBank/DDBJ databases">
        <authorList>
            <person name="Kaushik A."/>
        </authorList>
    </citation>
    <scope>NUCLEOTIDE SEQUENCE</scope>
    <source>
        <strain evidence="5">AG1-1B</strain>
    </source>
</reference>
<feature type="domain" description="ABC transporter" evidence="4">
    <location>
        <begin position="8"/>
        <end position="215"/>
    </location>
</feature>
<dbReference type="AlphaFoldDB" id="A0A8H3B0B3"/>
<protein>
    <recommendedName>
        <fullName evidence="4">ABC transporter domain-containing protein</fullName>
    </recommendedName>
</protein>
<dbReference type="PROSITE" id="PS00211">
    <property type="entry name" value="ABC_TRANSPORTER_1"/>
    <property type="match status" value="1"/>
</dbReference>
<dbReference type="Pfam" id="PF00005">
    <property type="entry name" value="ABC_tran"/>
    <property type="match status" value="1"/>
</dbReference>
<dbReference type="Gene3D" id="3.40.50.300">
    <property type="entry name" value="P-loop containing nucleotide triphosphate hydrolases"/>
    <property type="match status" value="1"/>
</dbReference>
<feature type="region of interest" description="Disordered" evidence="3">
    <location>
        <begin position="66"/>
        <end position="94"/>
    </location>
</feature>
<dbReference type="InterPro" id="IPR017871">
    <property type="entry name" value="ABC_transporter-like_CS"/>
</dbReference>
<dbReference type="SUPFAM" id="SSF52540">
    <property type="entry name" value="P-loop containing nucleoside triphosphate hydrolases"/>
    <property type="match status" value="2"/>
</dbReference>
<dbReference type="InterPro" id="IPR050173">
    <property type="entry name" value="ABC_transporter_C-like"/>
</dbReference>
<feature type="non-terminal residue" evidence="5">
    <location>
        <position position="1"/>
    </location>
</feature>
<dbReference type="Proteomes" id="UP000663826">
    <property type="component" value="Unassembled WGS sequence"/>
</dbReference>
<evidence type="ECO:0000256" key="2">
    <source>
        <dbReference type="ARBA" id="ARBA00022840"/>
    </source>
</evidence>
<organism evidence="5 6">
    <name type="scientific">Rhizoctonia solani</name>
    <dbReference type="NCBI Taxonomy" id="456999"/>
    <lineage>
        <taxon>Eukaryota</taxon>
        <taxon>Fungi</taxon>
        <taxon>Dikarya</taxon>
        <taxon>Basidiomycota</taxon>
        <taxon>Agaricomycotina</taxon>
        <taxon>Agaricomycetes</taxon>
        <taxon>Cantharellales</taxon>
        <taxon>Ceratobasidiaceae</taxon>
        <taxon>Rhizoctonia</taxon>
    </lineage>
</organism>
<dbReference type="GO" id="GO:0016887">
    <property type="term" value="F:ATP hydrolysis activity"/>
    <property type="evidence" value="ECO:0007669"/>
    <property type="project" value="InterPro"/>
</dbReference>
<dbReference type="EMBL" id="CAJMWQ010001297">
    <property type="protein sequence ID" value="CAE6444856.1"/>
    <property type="molecule type" value="Genomic_DNA"/>
</dbReference>
<dbReference type="InterPro" id="IPR003439">
    <property type="entry name" value="ABC_transporter-like_ATP-bd"/>
</dbReference>
<keyword evidence="1" id="KW-0547">Nucleotide-binding</keyword>
<gene>
    <name evidence="5" type="ORF">RDB_LOCUS73521</name>
</gene>
<evidence type="ECO:0000313" key="6">
    <source>
        <dbReference type="Proteomes" id="UP000663826"/>
    </source>
</evidence>
<evidence type="ECO:0000259" key="4">
    <source>
        <dbReference type="PROSITE" id="PS50893"/>
    </source>
</evidence>
<dbReference type="PANTHER" id="PTHR24223">
    <property type="entry name" value="ATP-BINDING CASSETTE SUB-FAMILY C"/>
    <property type="match status" value="1"/>
</dbReference>